<protein>
    <recommendedName>
        <fullName evidence="3">Preprotein translocase subunit SecA</fullName>
    </recommendedName>
</protein>
<dbReference type="AlphaFoldDB" id="A0A158J3Y1"/>
<dbReference type="RefSeq" id="WP_087645469.1">
    <property type="nucleotide sequence ID" value="NZ_FCON02000033.1"/>
</dbReference>
<dbReference type="EMBL" id="FCON02000033">
    <property type="protein sequence ID" value="SAL63059.1"/>
    <property type="molecule type" value="Genomic_DNA"/>
</dbReference>
<evidence type="ECO:0008006" key="3">
    <source>
        <dbReference type="Google" id="ProtNLM"/>
    </source>
</evidence>
<reference evidence="1" key="1">
    <citation type="submission" date="2016-01" db="EMBL/GenBank/DDBJ databases">
        <authorList>
            <person name="Peeters C."/>
        </authorList>
    </citation>
    <scope>NUCLEOTIDE SEQUENCE [LARGE SCALE GENOMIC DNA]</scope>
    <source>
        <strain evidence="1">LMG 22940</strain>
    </source>
</reference>
<dbReference type="Proteomes" id="UP000054770">
    <property type="component" value="Unassembled WGS sequence"/>
</dbReference>
<gene>
    <name evidence="1" type="ORF">AWB68_03361</name>
</gene>
<accession>A0A158J3Y1</accession>
<proteinExistence type="predicted"/>
<evidence type="ECO:0000313" key="1">
    <source>
        <dbReference type="EMBL" id="SAL63059.1"/>
    </source>
</evidence>
<dbReference type="OrthoDB" id="9034987at2"/>
<sequence length="81" mass="8773">MLTPHEFATLMLVREGPDQIDPGRAELDTLIERHFVAMARLESGRQQPQLTDDGETVLRAVAGADGACAPGVRSFGAKRRA</sequence>
<evidence type="ECO:0000313" key="2">
    <source>
        <dbReference type="Proteomes" id="UP000054770"/>
    </source>
</evidence>
<comment type="caution">
    <text evidence="1">The sequence shown here is derived from an EMBL/GenBank/DDBJ whole genome shotgun (WGS) entry which is preliminary data.</text>
</comment>
<organism evidence="1 2">
    <name type="scientific">Caballeronia choica</name>
    <dbReference type="NCBI Taxonomy" id="326476"/>
    <lineage>
        <taxon>Bacteria</taxon>
        <taxon>Pseudomonadati</taxon>
        <taxon>Pseudomonadota</taxon>
        <taxon>Betaproteobacteria</taxon>
        <taxon>Burkholderiales</taxon>
        <taxon>Burkholderiaceae</taxon>
        <taxon>Caballeronia</taxon>
    </lineage>
</organism>
<name>A0A158J3Y1_9BURK</name>
<keyword evidence="2" id="KW-1185">Reference proteome</keyword>